<dbReference type="Proteomes" id="UP000434957">
    <property type="component" value="Unassembled WGS sequence"/>
</dbReference>
<evidence type="ECO:0000313" key="3">
    <source>
        <dbReference type="Proteomes" id="UP000429607"/>
    </source>
</evidence>
<evidence type="ECO:0000313" key="4">
    <source>
        <dbReference type="Proteomes" id="UP000434957"/>
    </source>
</evidence>
<protein>
    <submittedName>
        <fullName evidence="1">Uncharacterized protein</fullName>
    </submittedName>
</protein>
<dbReference type="AlphaFoldDB" id="A0A6A3HZF7"/>
<comment type="caution">
    <text evidence="1">The sequence shown here is derived from an EMBL/GenBank/DDBJ whole genome shotgun (WGS) entry which is preliminary data.</text>
</comment>
<organism evidence="1 3">
    <name type="scientific">Phytophthora rubi</name>
    <dbReference type="NCBI Taxonomy" id="129364"/>
    <lineage>
        <taxon>Eukaryota</taxon>
        <taxon>Sar</taxon>
        <taxon>Stramenopiles</taxon>
        <taxon>Oomycota</taxon>
        <taxon>Peronosporomycetes</taxon>
        <taxon>Peronosporales</taxon>
        <taxon>Peronosporaceae</taxon>
        <taxon>Phytophthora</taxon>
    </lineage>
</organism>
<dbReference type="Proteomes" id="UP000429607">
    <property type="component" value="Unassembled WGS sequence"/>
</dbReference>
<name>A0A6A3HZF7_9STRA</name>
<sequence length="139" mass="15340">MAWSESFFSPFFSRVFCPDLGHTTYGSVLWLEGAIQIGCGATAAVEEARTAVRVPAANDVRSLHVRLAATVQYQQVVQVGGHRGPVAGQCQIKNFELLCCMLIDYQLQPALQLRAAQDDKLHVRLPKQWAHVLCCSPTQ</sequence>
<proteinExistence type="predicted"/>
<keyword evidence="4" id="KW-1185">Reference proteome</keyword>
<evidence type="ECO:0000313" key="1">
    <source>
        <dbReference type="EMBL" id="KAE8976019.1"/>
    </source>
</evidence>
<evidence type="ECO:0000313" key="2">
    <source>
        <dbReference type="EMBL" id="KAE9284843.1"/>
    </source>
</evidence>
<gene>
    <name evidence="1" type="ORF">PR001_g25540</name>
    <name evidence="2" type="ORF">PR003_g26750</name>
</gene>
<dbReference type="EMBL" id="QXFV01003521">
    <property type="protein sequence ID" value="KAE8976019.1"/>
    <property type="molecule type" value="Genomic_DNA"/>
</dbReference>
<reference evidence="1 3" key="1">
    <citation type="submission" date="2018-09" db="EMBL/GenBank/DDBJ databases">
        <title>Genomic investigation of the strawberry pathogen Phytophthora fragariae indicates pathogenicity is determined by transcriptional variation in three key races.</title>
        <authorList>
            <person name="Adams T.M."/>
            <person name="Armitage A.D."/>
            <person name="Sobczyk M.K."/>
            <person name="Bates H.J."/>
            <person name="Dunwell J.M."/>
            <person name="Nellist C.F."/>
            <person name="Harrison R.J."/>
        </authorList>
    </citation>
    <scope>NUCLEOTIDE SEQUENCE [LARGE SCALE GENOMIC DNA]</scope>
    <source>
        <strain evidence="1 3">SCRP249</strain>
        <strain evidence="2 4">SCRP333</strain>
    </source>
</reference>
<dbReference type="EMBL" id="QXFT01003539">
    <property type="protein sequence ID" value="KAE9284843.1"/>
    <property type="molecule type" value="Genomic_DNA"/>
</dbReference>
<accession>A0A6A3HZF7</accession>